<evidence type="ECO:0000313" key="2">
    <source>
        <dbReference type="EMBL" id="VFK15946.1"/>
    </source>
</evidence>
<evidence type="ECO:0000256" key="1">
    <source>
        <dbReference type="SAM" id="Phobius"/>
    </source>
</evidence>
<protein>
    <submittedName>
        <fullName evidence="2">Uncharacterized protein</fullName>
    </submittedName>
</protein>
<keyword evidence="1" id="KW-0472">Membrane</keyword>
<name>A0A450WFU6_9GAMM</name>
<keyword evidence="1" id="KW-0812">Transmembrane</keyword>
<dbReference type="AlphaFoldDB" id="A0A450WFU6"/>
<sequence>MKKLMTLINLQNLSNLSNIILAITAIFTIGMTGFQVKAHLDWEKTKLSMEKLQELNEFLQDKDDNKHNGTEMKVSSVTA</sequence>
<keyword evidence="1" id="KW-1133">Transmembrane helix</keyword>
<feature type="transmembrane region" description="Helical" evidence="1">
    <location>
        <begin position="16"/>
        <end position="36"/>
    </location>
</feature>
<reference evidence="2" key="1">
    <citation type="submission" date="2019-02" db="EMBL/GenBank/DDBJ databases">
        <authorList>
            <person name="Gruber-Vodicka R. H."/>
            <person name="Seah K. B. B."/>
        </authorList>
    </citation>
    <scope>NUCLEOTIDE SEQUENCE</scope>
    <source>
        <strain evidence="2">BECK_BY7</strain>
    </source>
</reference>
<proteinExistence type="predicted"/>
<organism evidence="2">
    <name type="scientific">Candidatus Kentrum sp. LFY</name>
    <dbReference type="NCBI Taxonomy" id="2126342"/>
    <lineage>
        <taxon>Bacteria</taxon>
        <taxon>Pseudomonadati</taxon>
        <taxon>Pseudomonadota</taxon>
        <taxon>Gammaproteobacteria</taxon>
        <taxon>Candidatus Kentrum</taxon>
    </lineage>
</organism>
<accession>A0A450WFU6</accession>
<dbReference type="EMBL" id="CAADFN010000019">
    <property type="protein sequence ID" value="VFK15946.1"/>
    <property type="molecule type" value="Genomic_DNA"/>
</dbReference>
<gene>
    <name evidence="2" type="ORF">BECKLFY1418C_GA0070996_101916</name>
</gene>